<dbReference type="CDD" id="cd19757">
    <property type="entry name" value="Bbox1"/>
    <property type="match status" value="1"/>
</dbReference>
<evidence type="ECO:0000259" key="9">
    <source>
        <dbReference type="PROSITE" id="PS50304"/>
    </source>
</evidence>
<dbReference type="SUPFAM" id="SSF63748">
    <property type="entry name" value="Tudor/PWWP/MBT"/>
    <property type="match status" value="1"/>
</dbReference>
<feature type="coiled-coil region" evidence="5">
    <location>
        <begin position="294"/>
        <end position="321"/>
    </location>
</feature>
<evidence type="ECO:0000259" key="7">
    <source>
        <dbReference type="PROSITE" id="PS50089"/>
    </source>
</evidence>
<feature type="domain" description="RING-type" evidence="7">
    <location>
        <begin position="11"/>
        <end position="62"/>
    </location>
</feature>
<dbReference type="Gene3D" id="2.30.30.140">
    <property type="match status" value="1"/>
</dbReference>
<feature type="domain" description="B box-type" evidence="8">
    <location>
        <begin position="172"/>
        <end position="213"/>
    </location>
</feature>
<dbReference type="InterPro" id="IPR000315">
    <property type="entry name" value="Znf_B-box"/>
</dbReference>
<keyword evidence="2 4" id="KW-0863">Zinc-finger</keyword>
<dbReference type="Gene3D" id="2.40.50.90">
    <property type="match status" value="1"/>
</dbReference>
<dbReference type="PROSITE" id="PS50304">
    <property type="entry name" value="TUDOR"/>
    <property type="match status" value="1"/>
</dbReference>
<dbReference type="PANTHER" id="PTHR16442:SF1">
    <property type="entry name" value="RING FINGER PROTEIN 17"/>
    <property type="match status" value="1"/>
</dbReference>
<dbReference type="InterPro" id="IPR002999">
    <property type="entry name" value="Tudor"/>
</dbReference>
<dbReference type="EMBL" id="GEBQ01029797">
    <property type="protein sequence ID" value="JAT10180.1"/>
    <property type="molecule type" value="Transcribed_RNA"/>
</dbReference>
<dbReference type="FunFam" id="2.30.30.140:FF:000018">
    <property type="entry name" value="Serine/threonine-protein kinase 31"/>
    <property type="match status" value="1"/>
</dbReference>
<evidence type="ECO:0000256" key="6">
    <source>
        <dbReference type="SAM" id="MobiDB-lite"/>
    </source>
</evidence>
<dbReference type="PANTHER" id="PTHR16442">
    <property type="entry name" value="RING FINGER PROTEIN 17"/>
    <property type="match status" value="1"/>
</dbReference>
<dbReference type="InterPro" id="IPR017907">
    <property type="entry name" value="Znf_RING_CS"/>
</dbReference>
<feature type="region of interest" description="Disordered" evidence="6">
    <location>
        <begin position="404"/>
        <end position="449"/>
    </location>
</feature>
<proteinExistence type="predicted"/>
<dbReference type="GO" id="GO:0005737">
    <property type="term" value="C:cytoplasm"/>
    <property type="evidence" value="ECO:0007669"/>
    <property type="project" value="UniProtKB-ARBA"/>
</dbReference>
<dbReference type="Pfam" id="PF00567">
    <property type="entry name" value="TUDOR"/>
    <property type="match status" value="1"/>
</dbReference>
<reference evidence="10" key="1">
    <citation type="submission" date="2015-11" db="EMBL/GenBank/DDBJ databases">
        <title>De novo transcriptome assembly of four potential Pierce s Disease insect vectors from Arizona vineyards.</title>
        <authorList>
            <person name="Tassone E.E."/>
        </authorList>
    </citation>
    <scope>NUCLEOTIDE SEQUENCE</scope>
</reference>
<organism evidence="10">
    <name type="scientific">Graphocephala atropunctata</name>
    <dbReference type="NCBI Taxonomy" id="36148"/>
    <lineage>
        <taxon>Eukaryota</taxon>
        <taxon>Metazoa</taxon>
        <taxon>Ecdysozoa</taxon>
        <taxon>Arthropoda</taxon>
        <taxon>Hexapoda</taxon>
        <taxon>Insecta</taxon>
        <taxon>Pterygota</taxon>
        <taxon>Neoptera</taxon>
        <taxon>Paraneoptera</taxon>
        <taxon>Hemiptera</taxon>
        <taxon>Auchenorrhyncha</taxon>
        <taxon>Membracoidea</taxon>
        <taxon>Cicadellidae</taxon>
        <taxon>Cicadellinae</taxon>
        <taxon>Cicadellini</taxon>
        <taxon>Graphocephala</taxon>
    </lineage>
</organism>
<dbReference type="PROSITE" id="PS50119">
    <property type="entry name" value="ZF_BBOX"/>
    <property type="match status" value="2"/>
</dbReference>
<dbReference type="Gene3D" id="4.10.830.40">
    <property type="match status" value="1"/>
</dbReference>
<evidence type="ECO:0000256" key="2">
    <source>
        <dbReference type="ARBA" id="ARBA00022771"/>
    </source>
</evidence>
<feature type="domain" description="B box-type" evidence="8">
    <location>
        <begin position="116"/>
        <end position="163"/>
    </location>
</feature>
<dbReference type="GO" id="GO:0008270">
    <property type="term" value="F:zinc ion binding"/>
    <property type="evidence" value="ECO:0007669"/>
    <property type="project" value="UniProtKB-KW"/>
</dbReference>
<dbReference type="InterPro" id="IPR035437">
    <property type="entry name" value="SNase_OB-fold_sf"/>
</dbReference>
<dbReference type="InterPro" id="IPR013083">
    <property type="entry name" value="Znf_RING/FYVE/PHD"/>
</dbReference>
<feature type="compositionally biased region" description="Low complexity" evidence="6">
    <location>
        <begin position="426"/>
        <end position="438"/>
    </location>
</feature>
<dbReference type="AlphaFoldDB" id="A0A1B6KFE4"/>
<keyword evidence="5" id="KW-0175">Coiled coil</keyword>
<evidence type="ECO:0000313" key="10">
    <source>
        <dbReference type="EMBL" id="JAT10180.1"/>
    </source>
</evidence>
<keyword evidence="3" id="KW-0862">Zinc</keyword>
<keyword evidence="1" id="KW-0479">Metal-binding</keyword>
<name>A0A1B6KFE4_9HEMI</name>
<evidence type="ECO:0000259" key="8">
    <source>
        <dbReference type="PROSITE" id="PS50119"/>
    </source>
</evidence>
<dbReference type="Pfam" id="PF00643">
    <property type="entry name" value="zf-B_box"/>
    <property type="match status" value="1"/>
</dbReference>
<dbReference type="Gene3D" id="3.30.160.60">
    <property type="entry name" value="Classic Zinc Finger"/>
    <property type="match status" value="1"/>
</dbReference>
<dbReference type="SMART" id="SM00333">
    <property type="entry name" value="TUDOR"/>
    <property type="match status" value="1"/>
</dbReference>
<dbReference type="CDD" id="cd19756">
    <property type="entry name" value="Bbox2"/>
    <property type="match status" value="1"/>
</dbReference>
<dbReference type="Gene3D" id="3.30.40.10">
    <property type="entry name" value="Zinc/RING finger domain, C3HC4 (zinc finger)"/>
    <property type="match status" value="1"/>
</dbReference>
<feature type="domain" description="Tudor" evidence="9">
    <location>
        <begin position="537"/>
        <end position="595"/>
    </location>
</feature>
<evidence type="ECO:0000256" key="4">
    <source>
        <dbReference type="PROSITE-ProRule" id="PRU00024"/>
    </source>
</evidence>
<accession>A0A1B6KFE4</accession>
<evidence type="ECO:0000256" key="1">
    <source>
        <dbReference type="ARBA" id="ARBA00022723"/>
    </source>
</evidence>
<dbReference type="PROSITE" id="PS50089">
    <property type="entry name" value="ZF_RING_2"/>
    <property type="match status" value="1"/>
</dbReference>
<evidence type="ECO:0008006" key="11">
    <source>
        <dbReference type="Google" id="ProtNLM"/>
    </source>
</evidence>
<feature type="non-terminal residue" evidence="10">
    <location>
        <position position="623"/>
    </location>
</feature>
<protein>
    <recommendedName>
        <fullName evidence="11">RING finger protein 17</fullName>
    </recommendedName>
</protein>
<dbReference type="PROSITE" id="PS00518">
    <property type="entry name" value="ZF_RING_1"/>
    <property type="match status" value="1"/>
</dbReference>
<dbReference type="SUPFAM" id="SSF57845">
    <property type="entry name" value="B-box zinc-binding domain"/>
    <property type="match status" value="1"/>
</dbReference>
<evidence type="ECO:0000256" key="3">
    <source>
        <dbReference type="ARBA" id="ARBA00022833"/>
    </source>
</evidence>
<sequence length="623" mass="69940">MDQRNRREPSCALCSLQFCFKDPTNPIGARCPLLLHCGHSVCEGCMRSVSRNSASVTCTVCTQVSGASKFKNPEELRQEFPLNVYAVGQVSLKRSGRNKPTDALIGFYGQKKKMASDTVLCGECGTNAANCSCLQCNVHFCTSCFARIHESSVILRKHKKVAFDATEIALLNKDSVCEVHNGKFLEIYCNDCNQYCCKDCVFAAHLKHSCVEVGQKNEEILKEFLEAYDEANAVLKQLYHTRKKIQANSLQQQDDEAVALEREVNLHFSHLHGLLQLQEADLLKKIRSCKEITFRSLNSALKNLESNIKEMESVLTVSQASLEASNFSTVPLSPLLDKLTNLAETPCHLLLNADESSTEFKFHPDSSVIEMLKGHCTISVPEKRTYELCSKLNLPDDFNLETIPDTPDPFKKPDLSALTSKKWQQTSPTPSVTTTPLSEPKVSQTRGSSFQEVLRKHRLQLQPNKEETMSTSSADSAFENICVVPSLTEGTTEAVKICHLITPNDFYVQRTCTFTQLEKLRDHFSKQALIKKSPPASIERGQIYLMQFTVDKKWYRAEVKKLDGDNCEIFYIDYGNTEIVNVKRLREIPEKYLEIPAQAIHCSLADCVPVGGQWTEVAVTFFA</sequence>
<dbReference type="InterPro" id="IPR001841">
    <property type="entry name" value="Znf_RING"/>
</dbReference>
<gene>
    <name evidence="10" type="ORF">g.40609</name>
</gene>
<evidence type="ECO:0000256" key="5">
    <source>
        <dbReference type="SAM" id="Coils"/>
    </source>
</evidence>